<evidence type="ECO:0000313" key="3">
    <source>
        <dbReference type="Proteomes" id="UP000642748"/>
    </source>
</evidence>
<dbReference type="Proteomes" id="UP000642748">
    <property type="component" value="Unassembled WGS sequence"/>
</dbReference>
<keyword evidence="3" id="KW-1185">Reference proteome</keyword>
<protein>
    <submittedName>
        <fullName evidence="2">Uncharacterized protein</fullName>
    </submittedName>
</protein>
<organism evidence="2 3">
    <name type="scientific">Rugosimonospora africana</name>
    <dbReference type="NCBI Taxonomy" id="556532"/>
    <lineage>
        <taxon>Bacteria</taxon>
        <taxon>Bacillati</taxon>
        <taxon>Actinomycetota</taxon>
        <taxon>Actinomycetes</taxon>
        <taxon>Micromonosporales</taxon>
        <taxon>Micromonosporaceae</taxon>
        <taxon>Rugosimonospora</taxon>
    </lineage>
</organism>
<accession>A0A8J3VSL7</accession>
<comment type="caution">
    <text evidence="2">The sequence shown here is derived from an EMBL/GenBank/DDBJ whole genome shotgun (WGS) entry which is preliminary data.</text>
</comment>
<evidence type="ECO:0000256" key="1">
    <source>
        <dbReference type="SAM" id="SignalP"/>
    </source>
</evidence>
<gene>
    <name evidence="2" type="ORF">Raf01_47750</name>
</gene>
<dbReference type="AlphaFoldDB" id="A0A8J3VSL7"/>
<sequence length="142" mass="15520">MPRKLSRILFATVATVAITLGMQTAAHAQVIGDEPNGSYVVQSTATGRCEAHVGLSQVNGTLNAYGWFLNDYASWSCIGWLERSTDGGIHWYMVSGTHTVASDPNNIHVDNTGYYYDATTYFARACFHFTFSGAATHCTRAR</sequence>
<evidence type="ECO:0000313" key="2">
    <source>
        <dbReference type="EMBL" id="GIH16603.1"/>
    </source>
</evidence>
<feature type="signal peptide" evidence="1">
    <location>
        <begin position="1"/>
        <end position="28"/>
    </location>
</feature>
<feature type="chain" id="PRO_5035243621" evidence="1">
    <location>
        <begin position="29"/>
        <end position="142"/>
    </location>
</feature>
<dbReference type="RefSeq" id="WP_203920184.1">
    <property type="nucleotide sequence ID" value="NZ_BONZ01000045.1"/>
</dbReference>
<keyword evidence="1" id="KW-0732">Signal</keyword>
<proteinExistence type="predicted"/>
<reference evidence="2" key="1">
    <citation type="submission" date="2021-01" db="EMBL/GenBank/DDBJ databases">
        <title>Whole genome shotgun sequence of Rugosimonospora africana NBRC 104875.</title>
        <authorList>
            <person name="Komaki H."/>
            <person name="Tamura T."/>
        </authorList>
    </citation>
    <scope>NUCLEOTIDE SEQUENCE</scope>
    <source>
        <strain evidence="2">NBRC 104875</strain>
    </source>
</reference>
<name>A0A8J3VSL7_9ACTN</name>
<dbReference type="EMBL" id="BONZ01000045">
    <property type="protein sequence ID" value="GIH16603.1"/>
    <property type="molecule type" value="Genomic_DNA"/>
</dbReference>